<evidence type="ECO:0000313" key="7">
    <source>
        <dbReference type="EMBL" id="WAR25439.1"/>
    </source>
</evidence>
<name>A0ABY7FVY3_MYAAR</name>
<keyword evidence="3 5" id="KW-1133">Transmembrane helix</keyword>
<evidence type="ECO:0000256" key="3">
    <source>
        <dbReference type="ARBA" id="ARBA00022989"/>
    </source>
</evidence>
<dbReference type="InterPro" id="IPR050186">
    <property type="entry name" value="TPT_transporter"/>
</dbReference>
<dbReference type="PANTHER" id="PTHR11132">
    <property type="entry name" value="SOLUTE CARRIER FAMILY 35"/>
    <property type="match status" value="1"/>
</dbReference>
<reference evidence="7" key="1">
    <citation type="submission" date="2022-11" db="EMBL/GenBank/DDBJ databases">
        <title>Centuries of genome instability and evolution in soft-shell clam transmissible cancer (bioRxiv).</title>
        <authorList>
            <person name="Hart S.F.M."/>
            <person name="Yonemitsu M.A."/>
            <person name="Giersch R.M."/>
            <person name="Beal B.F."/>
            <person name="Arriagada G."/>
            <person name="Davis B.W."/>
            <person name="Ostrander E.A."/>
            <person name="Goff S.P."/>
            <person name="Metzger M.J."/>
        </authorList>
    </citation>
    <scope>NUCLEOTIDE SEQUENCE</scope>
    <source>
        <strain evidence="7">MELC-2E11</strain>
        <tissue evidence="7">Siphon/mantle</tissue>
    </source>
</reference>
<dbReference type="Proteomes" id="UP001164746">
    <property type="component" value="Chromosome 14"/>
</dbReference>
<evidence type="ECO:0000256" key="4">
    <source>
        <dbReference type="ARBA" id="ARBA00023136"/>
    </source>
</evidence>
<gene>
    <name evidence="7" type="ORF">MAR_011143</name>
</gene>
<organism evidence="7 8">
    <name type="scientific">Mya arenaria</name>
    <name type="common">Soft-shell clam</name>
    <dbReference type="NCBI Taxonomy" id="6604"/>
    <lineage>
        <taxon>Eukaryota</taxon>
        <taxon>Metazoa</taxon>
        <taxon>Spiralia</taxon>
        <taxon>Lophotrochozoa</taxon>
        <taxon>Mollusca</taxon>
        <taxon>Bivalvia</taxon>
        <taxon>Autobranchia</taxon>
        <taxon>Heteroconchia</taxon>
        <taxon>Euheterodonta</taxon>
        <taxon>Imparidentia</taxon>
        <taxon>Neoheterodontei</taxon>
        <taxon>Myida</taxon>
        <taxon>Myoidea</taxon>
        <taxon>Myidae</taxon>
        <taxon>Mya</taxon>
    </lineage>
</organism>
<keyword evidence="4 5" id="KW-0472">Membrane</keyword>
<feature type="transmembrane region" description="Helical" evidence="5">
    <location>
        <begin position="242"/>
        <end position="264"/>
    </location>
</feature>
<feature type="transmembrane region" description="Helical" evidence="5">
    <location>
        <begin position="98"/>
        <end position="116"/>
    </location>
</feature>
<feature type="transmembrane region" description="Helical" evidence="5">
    <location>
        <begin position="65"/>
        <end position="86"/>
    </location>
</feature>
<evidence type="ECO:0000256" key="1">
    <source>
        <dbReference type="ARBA" id="ARBA00004141"/>
    </source>
</evidence>
<feature type="transmembrane region" description="Helical" evidence="5">
    <location>
        <begin position="33"/>
        <end position="53"/>
    </location>
</feature>
<feature type="transmembrane region" description="Helical" evidence="5">
    <location>
        <begin position="208"/>
        <end position="227"/>
    </location>
</feature>
<keyword evidence="8" id="KW-1185">Reference proteome</keyword>
<dbReference type="EMBL" id="CP111025">
    <property type="protein sequence ID" value="WAR25439.1"/>
    <property type="molecule type" value="Genomic_DNA"/>
</dbReference>
<protein>
    <submittedName>
        <fullName evidence="7">S35E3-like protein</fullName>
    </submittedName>
</protein>
<evidence type="ECO:0000313" key="8">
    <source>
        <dbReference type="Proteomes" id="UP001164746"/>
    </source>
</evidence>
<keyword evidence="2 5" id="KW-0812">Transmembrane</keyword>
<comment type="subcellular location">
    <subcellularLocation>
        <location evidence="1">Membrane</location>
        <topology evidence="1">Multi-pass membrane protein</topology>
    </subcellularLocation>
</comment>
<evidence type="ECO:0000259" key="6">
    <source>
        <dbReference type="Pfam" id="PF03151"/>
    </source>
</evidence>
<feature type="transmembrane region" description="Helical" evidence="5">
    <location>
        <begin position="151"/>
        <end position="168"/>
    </location>
</feature>
<dbReference type="InterPro" id="IPR004853">
    <property type="entry name" value="Sugar_P_trans_dom"/>
</dbReference>
<feature type="domain" description="Sugar phosphate transporter" evidence="6">
    <location>
        <begin position="45"/>
        <end position="313"/>
    </location>
</feature>
<evidence type="ECO:0000256" key="5">
    <source>
        <dbReference type="SAM" id="Phobius"/>
    </source>
</evidence>
<dbReference type="Pfam" id="PF03151">
    <property type="entry name" value="TPT"/>
    <property type="match status" value="1"/>
</dbReference>
<sequence>MRQLYITMQRPQRQVDSFATFRREFKMAAPSQTFVTCCLLANICCSILIVLINKWIYTNYGFPNITLTCIHFIFTSIGLVICRFLGVFEPKSLPIQKMIPLALTFCGFVVFTNLSLETNSVGTYQLIKTLTTPCIMIIQTYFYGKSFSMPVKLTVIPIAFGVFLNSMFDIKFNVIGITFASIGVLVTSLYQVWVGEKQHEFQVNSMQLLYYQAPLSATLLVVIIPFVEGVDLNIFQTWPIEAIIAVVISGMVAFMVNLSIFWIIGNTSPVTYNMVGHMKFCLTMLGGFLLFADVLNIYQLAGIFTTFSGVMGYTHFKMKENKAVELPVAAKTSS</sequence>
<evidence type="ECO:0000256" key="2">
    <source>
        <dbReference type="ARBA" id="ARBA00022692"/>
    </source>
</evidence>
<accession>A0ABY7FVY3</accession>
<feature type="transmembrane region" description="Helical" evidence="5">
    <location>
        <begin position="174"/>
        <end position="196"/>
    </location>
</feature>
<proteinExistence type="predicted"/>